<sequence>MWLEVFLLLSIAIYLFYLWATVNNDFFVKRGIAHKKPIVMFGNMWELVLRRKSIIDLVVDLYSEHDGQVYGIFDQRQPVLLIRDPELLKQITVKDFDHFVNHRTVFGDENDKNNLFGASLFMMKDSRWKDMRSTLSPAFTGSKMRQMFQLMNRVANDATAYLKQQQKESASQGLEIDVKNFVTRYSNDIIASTAFGLEVNSFENNNNEFYLMGKKVTTFTFIQNLKFFLYVHIGKLMKLLGIGLFDKKSTEYFMHLVLDAMKYRKENNIIRPDMINMLMEARGMLKSDNLKSHNREWSDIDIVGQCFLFFFAGFETAASLVCLLAHEIMENADVQEKLLQEIQDADRNLDGKPVTYDIIMKMHYLDMVVSETLRKWSVAAAVDRVCTDDITYELKNGQKLEIRKGDAIWIPVAGFHRDPQYYENPTKFDPERFSEENKDNIRPFTYLPFGLGPRNCIGSRFALLETKVLIYYLLRDFHLAAAKNSSIPLKLDSNGFQLLPKKGFWLKFISRN</sequence>
<evidence type="ECO:0000313" key="16">
    <source>
        <dbReference type="EnsemblMetazoa" id="GAUT002786-PA"/>
    </source>
</evidence>
<evidence type="ECO:0000256" key="6">
    <source>
        <dbReference type="ARBA" id="ARBA00022617"/>
    </source>
</evidence>
<organism evidence="16 17">
    <name type="scientific">Glossina austeni</name>
    <name type="common">Savannah tsetse fly</name>
    <dbReference type="NCBI Taxonomy" id="7395"/>
    <lineage>
        <taxon>Eukaryota</taxon>
        <taxon>Metazoa</taxon>
        <taxon>Ecdysozoa</taxon>
        <taxon>Arthropoda</taxon>
        <taxon>Hexapoda</taxon>
        <taxon>Insecta</taxon>
        <taxon>Pterygota</taxon>
        <taxon>Neoptera</taxon>
        <taxon>Endopterygota</taxon>
        <taxon>Diptera</taxon>
        <taxon>Brachycera</taxon>
        <taxon>Muscomorpha</taxon>
        <taxon>Hippoboscoidea</taxon>
        <taxon>Glossinidae</taxon>
        <taxon>Glossina</taxon>
    </lineage>
</organism>
<dbReference type="FunFam" id="1.10.630.10:FF:000042">
    <property type="entry name" value="Cytochrome P450"/>
    <property type="match status" value="1"/>
</dbReference>
<dbReference type="PANTHER" id="PTHR24292">
    <property type="entry name" value="CYTOCHROME P450"/>
    <property type="match status" value="1"/>
</dbReference>
<dbReference type="GO" id="GO:0004497">
    <property type="term" value="F:monooxygenase activity"/>
    <property type="evidence" value="ECO:0007669"/>
    <property type="project" value="UniProtKB-KW"/>
</dbReference>
<dbReference type="InterPro" id="IPR001128">
    <property type="entry name" value="Cyt_P450"/>
</dbReference>
<keyword evidence="13" id="KW-0472">Membrane</keyword>
<protein>
    <recommendedName>
        <fullName evidence="18">Cytochrome P450</fullName>
    </recommendedName>
</protein>
<dbReference type="GO" id="GO:0005506">
    <property type="term" value="F:iron ion binding"/>
    <property type="evidence" value="ECO:0007669"/>
    <property type="project" value="InterPro"/>
</dbReference>
<evidence type="ECO:0008006" key="18">
    <source>
        <dbReference type="Google" id="ProtNLM"/>
    </source>
</evidence>
<dbReference type="VEuPathDB" id="VectorBase:GAUT002786"/>
<comment type="function">
    <text evidence="2">May be involved in the metabolism of insect hormones and in the breakdown of synthetic insecticides.</text>
</comment>
<evidence type="ECO:0000256" key="7">
    <source>
        <dbReference type="ARBA" id="ARBA00022723"/>
    </source>
</evidence>
<feature type="binding site" description="axial binding residue" evidence="14">
    <location>
        <position position="456"/>
    </location>
    <ligand>
        <name>heme</name>
        <dbReference type="ChEBI" id="CHEBI:30413"/>
    </ligand>
    <ligandPart>
        <name>Fe</name>
        <dbReference type="ChEBI" id="CHEBI:18248"/>
    </ligandPart>
</feature>
<dbReference type="PANTHER" id="PTHR24292:SF54">
    <property type="entry name" value="CYP9F3-RELATED"/>
    <property type="match status" value="1"/>
</dbReference>
<evidence type="ECO:0000256" key="3">
    <source>
        <dbReference type="ARBA" id="ARBA00004174"/>
    </source>
</evidence>
<evidence type="ECO:0000256" key="2">
    <source>
        <dbReference type="ARBA" id="ARBA00003690"/>
    </source>
</evidence>
<comment type="similarity">
    <text evidence="5 15">Belongs to the cytochrome P450 family.</text>
</comment>
<dbReference type="PRINTS" id="PR00385">
    <property type="entry name" value="P450"/>
</dbReference>
<dbReference type="SUPFAM" id="SSF48264">
    <property type="entry name" value="Cytochrome P450"/>
    <property type="match status" value="1"/>
</dbReference>
<keyword evidence="6 14" id="KW-0349">Heme</keyword>
<name>A0A1A9UF20_GLOAU</name>
<evidence type="ECO:0000256" key="1">
    <source>
        <dbReference type="ARBA" id="ARBA00001971"/>
    </source>
</evidence>
<keyword evidence="9" id="KW-0492">Microsome</keyword>
<dbReference type="AlphaFoldDB" id="A0A1A9UF20"/>
<dbReference type="GO" id="GO:0005789">
    <property type="term" value="C:endoplasmic reticulum membrane"/>
    <property type="evidence" value="ECO:0007669"/>
    <property type="project" value="UniProtKB-SubCell"/>
</dbReference>
<accession>A0A1A9UF20</accession>
<dbReference type="EnsemblMetazoa" id="GAUT002786-RA">
    <property type="protein sequence ID" value="GAUT002786-PA"/>
    <property type="gene ID" value="GAUT002786"/>
</dbReference>
<keyword evidence="10 15" id="KW-0560">Oxidoreductase</keyword>
<dbReference type="InterPro" id="IPR036396">
    <property type="entry name" value="Cyt_P450_sf"/>
</dbReference>
<keyword evidence="17" id="KW-1185">Reference proteome</keyword>
<dbReference type="PRINTS" id="PR00463">
    <property type="entry name" value="EP450I"/>
</dbReference>
<dbReference type="STRING" id="7395.A0A1A9UF20"/>
<comment type="subcellular location">
    <subcellularLocation>
        <location evidence="4">Endoplasmic reticulum membrane</location>
        <topology evidence="4">Peripheral membrane protein</topology>
    </subcellularLocation>
    <subcellularLocation>
        <location evidence="3">Microsome membrane</location>
        <topology evidence="3">Peripheral membrane protein</topology>
    </subcellularLocation>
</comment>
<evidence type="ECO:0000256" key="15">
    <source>
        <dbReference type="RuleBase" id="RU000461"/>
    </source>
</evidence>
<evidence type="ECO:0000256" key="11">
    <source>
        <dbReference type="ARBA" id="ARBA00023004"/>
    </source>
</evidence>
<dbReference type="Gene3D" id="1.10.630.10">
    <property type="entry name" value="Cytochrome P450"/>
    <property type="match status" value="1"/>
</dbReference>
<evidence type="ECO:0000256" key="13">
    <source>
        <dbReference type="ARBA" id="ARBA00023136"/>
    </source>
</evidence>
<dbReference type="Pfam" id="PF00067">
    <property type="entry name" value="p450"/>
    <property type="match status" value="1"/>
</dbReference>
<dbReference type="InterPro" id="IPR017972">
    <property type="entry name" value="Cyt_P450_CS"/>
</dbReference>
<keyword evidence="11 14" id="KW-0408">Iron</keyword>
<dbReference type="PROSITE" id="PS00086">
    <property type="entry name" value="CYTOCHROME_P450"/>
    <property type="match status" value="1"/>
</dbReference>
<evidence type="ECO:0000256" key="8">
    <source>
        <dbReference type="ARBA" id="ARBA00022824"/>
    </source>
</evidence>
<evidence type="ECO:0000256" key="5">
    <source>
        <dbReference type="ARBA" id="ARBA00010617"/>
    </source>
</evidence>
<keyword evidence="8" id="KW-0256">Endoplasmic reticulum</keyword>
<evidence type="ECO:0000256" key="4">
    <source>
        <dbReference type="ARBA" id="ARBA00004406"/>
    </source>
</evidence>
<keyword evidence="7 14" id="KW-0479">Metal-binding</keyword>
<proteinExistence type="inferred from homology"/>
<dbReference type="GO" id="GO:0020037">
    <property type="term" value="F:heme binding"/>
    <property type="evidence" value="ECO:0007669"/>
    <property type="project" value="InterPro"/>
</dbReference>
<keyword evidence="12 15" id="KW-0503">Monooxygenase</keyword>
<evidence type="ECO:0000256" key="10">
    <source>
        <dbReference type="ARBA" id="ARBA00023002"/>
    </source>
</evidence>
<dbReference type="Proteomes" id="UP000078200">
    <property type="component" value="Unassembled WGS sequence"/>
</dbReference>
<evidence type="ECO:0000256" key="12">
    <source>
        <dbReference type="ARBA" id="ARBA00023033"/>
    </source>
</evidence>
<evidence type="ECO:0000256" key="9">
    <source>
        <dbReference type="ARBA" id="ARBA00022848"/>
    </source>
</evidence>
<dbReference type="CDD" id="cd11056">
    <property type="entry name" value="CYP6-like"/>
    <property type="match status" value="1"/>
</dbReference>
<dbReference type="GO" id="GO:0016705">
    <property type="term" value="F:oxidoreductase activity, acting on paired donors, with incorporation or reduction of molecular oxygen"/>
    <property type="evidence" value="ECO:0007669"/>
    <property type="project" value="InterPro"/>
</dbReference>
<comment type="cofactor">
    <cofactor evidence="1 14">
        <name>heme</name>
        <dbReference type="ChEBI" id="CHEBI:30413"/>
    </cofactor>
</comment>
<evidence type="ECO:0000256" key="14">
    <source>
        <dbReference type="PIRSR" id="PIRSR602401-1"/>
    </source>
</evidence>
<evidence type="ECO:0000313" key="17">
    <source>
        <dbReference type="Proteomes" id="UP000078200"/>
    </source>
</evidence>
<reference evidence="16" key="1">
    <citation type="submission" date="2020-05" db="UniProtKB">
        <authorList>
            <consortium name="EnsemblMetazoa"/>
        </authorList>
    </citation>
    <scope>IDENTIFICATION</scope>
    <source>
        <strain evidence="16">TTRI</strain>
    </source>
</reference>
<dbReference type="InterPro" id="IPR050476">
    <property type="entry name" value="Insect_CytP450_Detox"/>
</dbReference>
<dbReference type="InterPro" id="IPR002401">
    <property type="entry name" value="Cyt_P450_E_grp-I"/>
</dbReference>